<protein>
    <submittedName>
        <fullName evidence="3">Alginate export family protein</fullName>
    </submittedName>
</protein>
<feature type="chain" id="PRO_5015765993" evidence="1">
    <location>
        <begin position="22"/>
        <end position="465"/>
    </location>
</feature>
<dbReference type="AlphaFoldDB" id="A0A2S7D0F8"/>
<evidence type="ECO:0000256" key="1">
    <source>
        <dbReference type="SAM" id="SignalP"/>
    </source>
</evidence>
<dbReference type="InterPro" id="IPR025388">
    <property type="entry name" value="Alginate_export_dom"/>
</dbReference>
<feature type="domain" description="Alginate export" evidence="2">
    <location>
        <begin position="73"/>
        <end position="459"/>
    </location>
</feature>
<organism evidence="3 4">
    <name type="scientific">Xanthomonas pisi</name>
    <dbReference type="NCBI Taxonomy" id="56457"/>
    <lineage>
        <taxon>Bacteria</taxon>
        <taxon>Pseudomonadati</taxon>
        <taxon>Pseudomonadota</taxon>
        <taxon>Gammaproteobacteria</taxon>
        <taxon>Lysobacterales</taxon>
        <taxon>Lysobacteraceae</taxon>
        <taxon>Xanthomonas</taxon>
    </lineage>
</organism>
<evidence type="ECO:0000259" key="2">
    <source>
        <dbReference type="Pfam" id="PF13372"/>
    </source>
</evidence>
<proteinExistence type="predicted"/>
<dbReference type="Gene3D" id="2.40.160.100">
    <property type="match status" value="1"/>
</dbReference>
<sequence length="465" mass="52120">MSLRLTLPLVLLLCPCIDAWAQSSIDATAATPLRPAIKSNRWQEDWSPLVDPALRTHPFDRLKYVPLGEAGHASFGINLRERFESNHTPALGIGRDSDSYLLHRLQAHLDVRVGEHVQLFTQLEDVRAVDKRRIGPADANRVDLRMAFLAYTAPLGAGQIKLRMGRQEFAFDLQRFVSLRDGPNVRQSFDAVWVDYETGPWRWIAFVSQPVQYADVRNFDDLSNRHLRLDTVRVERHVLGSDELSLYYARYRQDDASFLDAAGNERRDILDARFAGVHTALDWDLEAMGQRGKVGNSRARAWALGLKAGYTLQDTALTPRLGLQVDTASGDRHPNDGQLETFNPLFPNGAYINLAGYTGYSNLLLVKPMLTLRPSTRLSVTAALGLLWRQSTADAVYVQPDIPLAGTAGTGNHWTGRYLQLRGDWKLNPQLQTAIEAVHYQAGDTVRAAGGHDSNYIGCEMKFMW</sequence>
<dbReference type="Pfam" id="PF13372">
    <property type="entry name" value="Alginate_exp"/>
    <property type="match status" value="1"/>
</dbReference>
<accession>A0A2S7D0F8</accession>
<evidence type="ECO:0000313" key="3">
    <source>
        <dbReference type="EMBL" id="PPU67322.1"/>
    </source>
</evidence>
<dbReference type="RefSeq" id="WP_046963739.1">
    <property type="nucleotide sequence ID" value="NZ_MDEI01000014.1"/>
</dbReference>
<dbReference type="OrthoDB" id="311329at2"/>
<feature type="signal peptide" evidence="1">
    <location>
        <begin position="1"/>
        <end position="21"/>
    </location>
</feature>
<evidence type="ECO:0000313" key="4">
    <source>
        <dbReference type="Proteomes" id="UP000238191"/>
    </source>
</evidence>
<comment type="caution">
    <text evidence="3">The sequence shown here is derived from an EMBL/GenBank/DDBJ whole genome shotgun (WGS) entry which is preliminary data.</text>
</comment>
<keyword evidence="1" id="KW-0732">Signal</keyword>
<name>A0A2S7D0F8_9XANT</name>
<gene>
    <name evidence="3" type="ORF">XpiCFBP4643_16185</name>
</gene>
<dbReference type="EMBL" id="MDEI01000014">
    <property type="protein sequence ID" value="PPU67322.1"/>
    <property type="molecule type" value="Genomic_DNA"/>
</dbReference>
<keyword evidence="4" id="KW-1185">Reference proteome</keyword>
<dbReference type="InterPro" id="IPR053728">
    <property type="entry name" value="Alginate_Permeability_Chnl"/>
</dbReference>
<reference evidence="4" key="1">
    <citation type="submission" date="2016-08" db="EMBL/GenBank/DDBJ databases">
        <authorList>
            <person name="Merda D."/>
            <person name="Briand M."/>
            <person name="Taghouti G."/>
            <person name="Carrere S."/>
            <person name="Gouzy J."/>
            <person name="Portier P."/>
            <person name="Jacques M.-A."/>
            <person name="Fischer-Le Saux M."/>
        </authorList>
    </citation>
    <scope>NUCLEOTIDE SEQUENCE [LARGE SCALE GENOMIC DNA]</scope>
    <source>
        <strain evidence="4">CFBP4643</strain>
    </source>
</reference>
<dbReference type="Proteomes" id="UP000238191">
    <property type="component" value="Unassembled WGS sequence"/>
</dbReference>